<accession>A0A8S9INJ6</accession>
<comment type="caution">
    <text evidence="1">The sequence shown here is derived from an EMBL/GenBank/DDBJ whole genome shotgun (WGS) entry which is preliminary data.</text>
</comment>
<gene>
    <name evidence="1" type="ORF">F2Q70_00002261</name>
</gene>
<name>A0A8S9INJ6_BRACR</name>
<reference evidence="1" key="1">
    <citation type="submission" date="2019-12" db="EMBL/GenBank/DDBJ databases">
        <title>Genome sequencing and annotation of Brassica cretica.</title>
        <authorList>
            <person name="Studholme D.J."/>
            <person name="Sarris P.F."/>
        </authorList>
    </citation>
    <scope>NUCLEOTIDE SEQUENCE</scope>
    <source>
        <strain evidence="1">PFS-102/07</strain>
        <tissue evidence="1">Leaf</tissue>
    </source>
</reference>
<dbReference type="EMBL" id="QGKY02001015">
    <property type="protein sequence ID" value="KAF2571449.1"/>
    <property type="molecule type" value="Genomic_DNA"/>
</dbReference>
<evidence type="ECO:0000313" key="1">
    <source>
        <dbReference type="EMBL" id="KAF2571449.1"/>
    </source>
</evidence>
<organism evidence="1">
    <name type="scientific">Brassica cretica</name>
    <name type="common">Mustard</name>
    <dbReference type="NCBI Taxonomy" id="69181"/>
    <lineage>
        <taxon>Eukaryota</taxon>
        <taxon>Viridiplantae</taxon>
        <taxon>Streptophyta</taxon>
        <taxon>Embryophyta</taxon>
        <taxon>Tracheophyta</taxon>
        <taxon>Spermatophyta</taxon>
        <taxon>Magnoliopsida</taxon>
        <taxon>eudicotyledons</taxon>
        <taxon>Gunneridae</taxon>
        <taxon>Pentapetalae</taxon>
        <taxon>rosids</taxon>
        <taxon>malvids</taxon>
        <taxon>Brassicales</taxon>
        <taxon>Brassicaceae</taxon>
        <taxon>Brassiceae</taxon>
        <taxon>Brassica</taxon>
    </lineage>
</organism>
<dbReference type="AlphaFoldDB" id="A0A8S9INJ6"/>
<protein>
    <submittedName>
        <fullName evidence="1">Uncharacterized protein</fullName>
    </submittedName>
</protein>
<sequence length="67" mass="7583">MCFLGIPSDISNGIPRKEEIPRNYFRGLVSSSIRFRKPTSLEVMYKFLVEDISFTTMQGTAVVTYSG</sequence>
<proteinExistence type="predicted"/>